<name>A0AAD7ZEH5_DIPPU</name>
<comment type="caution">
    <text evidence="1">The sequence shown here is derived from an EMBL/GenBank/DDBJ whole genome shotgun (WGS) entry which is preliminary data.</text>
</comment>
<dbReference type="Proteomes" id="UP001233999">
    <property type="component" value="Unassembled WGS sequence"/>
</dbReference>
<feature type="non-terminal residue" evidence="1">
    <location>
        <position position="50"/>
    </location>
</feature>
<feature type="non-terminal residue" evidence="1">
    <location>
        <position position="1"/>
    </location>
</feature>
<reference evidence="1" key="2">
    <citation type="submission" date="2023-05" db="EMBL/GenBank/DDBJ databases">
        <authorList>
            <person name="Fouks B."/>
        </authorList>
    </citation>
    <scope>NUCLEOTIDE SEQUENCE</scope>
    <source>
        <strain evidence="1">Stay&amp;Tobe</strain>
        <tissue evidence="1">Testes</tissue>
    </source>
</reference>
<evidence type="ECO:0000313" key="1">
    <source>
        <dbReference type="EMBL" id="KAJ9579063.1"/>
    </source>
</evidence>
<gene>
    <name evidence="1" type="ORF">L9F63_024829</name>
</gene>
<evidence type="ECO:0000313" key="2">
    <source>
        <dbReference type="Proteomes" id="UP001233999"/>
    </source>
</evidence>
<dbReference type="EMBL" id="JASPKZ010008719">
    <property type="protein sequence ID" value="KAJ9579063.1"/>
    <property type="molecule type" value="Genomic_DNA"/>
</dbReference>
<reference evidence="1" key="1">
    <citation type="journal article" date="2023" name="IScience">
        <title>Live-bearing cockroach genome reveals convergent evolutionary mechanisms linked to viviparity in insects and beyond.</title>
        <authorList>
            <person name="Fouks B."/>
            <person name="Harrison M.C."/>
            <person name="Mikhailova A.A."/>
            <person name="Marchal E."/>
            <person name="English S."/>
            <person name="Carruthers M."/>
            <person name="Jennings E.C."/>
            <person name="Chiamaka E.L."/>
            <person name="Frigard R.A."/>
            <person name="Pippel M."/>
            <person name="Attardo G.M."/>
            <person name="Benoit J.B."/>
            <person name="Bornberg-Bauer E."/>
            <person name="Tobe S.S."/>
        </authorList>
    </citation>
    <scope>NUCLEOTIDE SEQUENCE</scope>
    <source>
        <strain evidence="1">Stay&amp;Tobe</strain>
    </source>
</reference>
<accession>A0AAD7ZEH5</accession>
<proteinExistence type="predicted"/>
<protein>
    <submittedName>
        <fullName evidence="1">Uncharacterized protein</fullName>
    </submittedName>
</protein>
<sequence length="50" mass="5897">ILCFEAYVALYHKLQIHTNLQLLQWFNYWENGRGFRSSSASSSLRSAKFN</sequence>
<dbReference type="AlphaFoldDB" id="A0AAD7ZEH5"/>
<keyword evidence="2" id="KW-1185">Reference proteome</keyword>
<organism evidence="1 2">
    <name type="scientific">Diploptera punctata</name>
    <name type="common">Pacific beetle cockroach</name>
    <dbReference type="NCBI Taxonomy" id="6984"/>
    <lineage>
        <taxon>Eukaryota</taxon>
        <taxon>Metazoa</taxon>
        <taxon>Ecdysozoa</taxon>
        <taxon>Arthropoda</taxon>
        <taxon>Hexapoda</taxon>
        <taxon>Insecta</taxon>
        <taxon>Pterygota</taxon>
        <taxon>Neoptera</taxon>
        <taxon>Polyneoptera</taxon>
        <taxon>Dictyoptera</taxon>
        <taxon>Blattodea</taxon>
        <taxon>Blaberoidea</taxon>
        <taxon>Blaberidae</taxon>
        <taxon>Diplopterinae</taxon>
        <taxon>Diploptera</taxon>
    </lineage>
</organism>